<proteinExistence type="predicted"/>
<dbReference type="Proteomes" id="UP000027222">
    <property type="component" value="Unassembled WGS sequence"/>
</dbReference>
<organism evidence="3 4">
    <name type="scientific">Galerina marginata (strain CBS 339.88)</name>
    <dbReference type="NCBI Taxonomy" id="685588"/>
    <lineage>
        <taxon>Eukaryota</taxon>
        <taxon>Fungi</taxon>
        <taxon>Dikarya</taxon>
        <taxon>Basidiomycota</taxon>
        <taxon>Agaricomycotina</taxon>
        <taxon>Agaricomycetes</taxon>
        <taxon>Agaricomycetidae</taxon>
        <taxon>Agaricales</taxon>
        <taxon>Agaricineae</taxon>
        <taxon>Strophariaceae</taxon>
        <taxon>Galerina</taxon>
    </lineage>
</organism>
<dbReference type="HOGENOM" id="CLU_093541_0_0_1"/>
<dbReference type="EMBL" id="KL142376">
    <property type="protein sequence ID" value="KDR77786.1"/>
    <property type="molecule type" value="Genomic_DNA"/>
</dbReference>
<feature type="domain" description="DUF5648" evidence="2">
    <location>
        <begin position="52"/>
        <end position="184"/>
    </location>
</feature>
<dbReference type="OrthoDB" id="9971254at2759"/>
<protein>
    <recommendedName>
        <fullName evidence="2">DUF5648 domain-containing protein</fullName>
    </recommendedName>
</protein>
<feature type="chain" id="PRO_5001648843" description="DUF5648 domain-containing protein" evidence="1">
    <location>
        <begin position="22"/>
        <end position="189"/>
    </location>
</feature>
<dbReference type="Pfam" id="PF18885">
    <property type="entry name" value="DUF5648"/>
    <property type="match status" value="1"/>
</dbReference>
<evidence type="ECO:0000259" key="2">
    <source>
        <dbReference type="Pfam" id="PF18885"/>
    </source>
</evidence>
<evidence type="ECO:0000313" key="4">
    <source>
        <dbReference type="Proteomes" id="UP000027222"/>
    </source>
</evidence>
<evidence type="ECO:0000313" key="3">
    <source>
        <dbReference type="EMBL" id="KDR77786.1"/>
    </source>
</evidence>
<keyword evidence="4" id="KW-1185">Reference proteome</keyword>
<reference evidence="4" key="1">
    <citation type="journal article" date="2014" name="Proc. Natl. Acad. Sci. U.S.A.">
        <title>Extensive sampling of basidiomycete genomes demonstrates inadequacy of the white-rot/brown-rot paradigm for wood decay fungi.</title>
        <authorList>
            <person name="Riley R."/>
            <person name="Salamov A.A."/>
            <person name="Brown D.W."/>
            <person name="Nagy L.G."/>
            <person name="Floudas D."/>
            <person name="Held B.W."/>
            <person name="Levasseur A."/>
            <person name="Lombard V."/>
            <person name="Morin E."/>
            <person name="Otillar R."/>
            <person name="Lindquist E.A."/>
            <person name="Sun H."/>
            <person name="LaButti K.M."/>
            <person name="Schmutz J."/>
            <person name="Jabbour D."/>
            <person name="Luo H."/>
            <person name="Baker S.E."/>
            <person name="Pisabarro A.G."/>
            <person name="Walton J.D."/>
            <person name="Blanchette R.A."/>
            <person name="Henrissat B."/>
            <person name="Martin F."/>
            <person name="Cullen D."/>
            <person name="Hibbett D.S."/>
            <person name="Grigoriev I.V."/>
        </authorList>
    </citation>
    <scope>NUCLEOTIDE SEQUENCE [LARGE SCALE GENOMIC DNA]</scope>
    <source>
        <strain evidence="4">CBS 339.88</strain>
    </source>
</reference>
<name>A0A067T3R6_GALM3</name>
<gene>
    <name evidence="3" type="ORF">GALMADRAFT_1326722</name>
</gene>
<dbReference type="AlphaFoldDB" id="A0A067T3R6"/>
<accession>A0A067T3R6</accession>
<sequence length="189" mass="20801">MKNKCLTILAALLLSHILALCGSILPIRDLTHEPRAVNTCADPSVTVVYVEAYSHAITRHVLQRRAVFVHQNTVINALWEIQEEAFRAWKDPQNFTFPIYQLSSPSGADFIYVLSTTGSPPVVSGFPTASILGYAYSTQVCGSLPLLSAAQTAIGDRYYTTDQDEHDQLVSFGWVDKGIVAYVLPVDID</sequence>
<keyword evidence="1" id="KW-0732">Signal</keyword>
<feature type="signal peptide" evidence="1">
    <location>
        <begin position="1"/>
        <end position="21"/>
    </location>
</feature>
<evidence type="ECO:0000256" key="1">
    <source>
        <dbReference type="SAM" id="SignalP"/>
    </source>
</evidence>
<dbReference type="InterPro" id="IPR043708">
    <property type="entry name" value="DUF5648"/>
</dbReference>